<name>A0A0D0N153_VARPD</name>
<evidence type="ECO:0000313" key="4">
    <source>
        <dbReference type="Proteomes" id="UP000032067"/>
    </source>
</evidence>
<evidence type="ECO:0000259" key="2">
    <source>
        <dbReference type="PROSITE" id="PS50110"/>
    </source>
</evidence>
<dbReference type="SUPFAM" id="SSF52172">
    <property type="entry name" value="CheY-like"/>
    <property type="match status" value="1"/>
</dbReference>
<dbReference type="Proteomes" id="UP000032067">
    <property type="component" value="Unassembled WGS sequence"/>
</dbReference>
<sequence>MLTVVVIEEDSAMRTLICEWLLGEGYAVQALPAQGTASARGGSDADLVIVDVPDLRGGGADTVRAVRAGYPQAALIGLSTRLGRSLHSDSNPARALGLRRLVAKPCARGELLQAVADTIGAAH</sequence>
<gene>
    <name evidence="3" type="ORF">RT97_01470</name>
</gene>
<proteinExistence type="predicted"/>
<feature type="domain" description="Response regulatory" evidence="2">
    <location>
        <begin position="3"/>
        <end position="119"/>
    </location>
</feature>
<comment type="caution">
    <text evidence="3">The sequence shown here is derived from an EMBL/GenBank/DDBJ whole genome shotgun (WGS) entry which is preliminary data.</text>
</comment>
<dbReference type="InterPro" id="IPR001789">
    <property type="entry name" value="Sig_transdc_resp-reg_receiver"/>
</dbReference>
<dbReference type="InterPro" id="IPR011006">
    <property type="entry name" value="CheY-like_superfamily"/>
</dbReference>
<dbReference type="PROSITE" id="PS50110">
    <property type="entry name" value="RESPONSE_REGULATORY"/>
    <property type="match status" value="1"/>
</dbReference>
<dbReference type="SMART" id="SM00448">
    <property type="entry name" value="REC"/>
    <property type="match status" value="1"/>
</dbReference>
<accession>A0A0D0N153</accession>
<reference evidence="3 4" key="1">
    <citation type="submission" date="2014-12" db="EMBL/GenBank/DDBJ databases">
        <title>16Stimator: statistical estimation of ribosomal gene copy numbers from draft genome assemblies.</title>
        <authorList>
            <person name="Perisin M.A."/>
            <person name="Vetter M."/>
            <person name="Gilbert J.A."/>
            <person name="Bergelson J."/>
        </authorList>
    </citation>
    <scope>NUCLEOTIDE SEQUENCE [LARGE SCALE GENOMIC DNA]</scope>
    <source>
        <strain evidence="3 4">MEDvA23</strain>
    </source>
</reference>
<feature type="modified residue" description="4-aspartylphosphate" evidence="1">
    <location>
        <position position="51"/>
    </location>
</feature>
<dbReference type="AlphaFoldDB" id="A0A0D0N153"/>
<evidence type="ECO:0000313" key="3">
    <source>
        <dbReference type="EMBL" id="KIQ36834.1"/>
    </source>
</evidence>
<dbReference type="RefSeq" id="WP_042577003.1">
    <property type="nucleotide sequence ID" value="NZ_JXQQ01000005.1"/>
</dbReference>
<dbReference type="Gene3D" id="3.40.50.2300">
    <property type="match status" value="1"/>
</dbReference>
<protein>
    <recommendedName>
        <fullName evidence="2">Response regulatory domain-containing protein</fullName>
    </recommendedName>
</protein>
<evidence type="ECO:0000256" key="1">
    <source>
        <dbReference type="PROSITE-ProRule" id="PRU00169"/>
    </source>
</evidence>
<dbReference type="EMBL" id="JXQQ01000005">
    <property type="protein sequence ID" value="KIQ36834.1"/>
    <property type="molecule type" value="Genomic_DNA"/>
</dbReference>
<keyword evidence="1" id="KW-0597">Phosphoprotein</keyword>
<dbReference type="GO" id="GO:0000160">
    <property type="term" value="P:phosphorelay signal transduction system"/>
    <property type="evidence" value="ECO:0007669"/>
    <property type="project" value="InterPro"/>
</dbReference>
<organism evidence="3 4">
    <name type="scientific">Variovorax paradoxus</name>
    <dbReference type="NCBI Taxonomy" id="34073"/>
    <lineage>
        <taxon>Bacteria</taxon>
        <taxon>Pseudomonadati</taxon>
        <taxon>Pseudomonadota</taxon>
        <taxon>Betaproteobacteria</taxon>
        <taxon>Burkholderiales</taxon>
        <taxon>Comamonadaceae</taxon>
        <taxon>Variovorax</taxon>
    </lineage>
</organism>